<dbReference type="FunFam" id="3.40.50.1100:FF:000003">
    <property type="entry name" value="Cystathionine beta-synthase"/>
    <property type="match status" value="1"/>
</dbReference>
<evidence type="ECO:0000256" key="2">
    <source>
        <dbReference type="ARBA" id="ARBA00007103"/>
    </source>
</evidence>
<proteinExistence type="inferred from homology"/>
<organism evidence="5 6">
    <name type="scientific">Phototrophicus methaneseepsis</name>
    <dbReference type="NCBI Taxonomy" id="2710758"/>
    <lineage>
        <taxon>Bacteria</taxon>
        <taxon>Bacillati</taxon>
        <taxon>Chloroflexota</taxon>
        <taxon>Candidatus Thermofontia</taxon>
        <taxon>Phototrophicales</taxon>
        <taxon>Phototrophicaceae</taxon>
        <taxon>Phototrophicus</taxon>
    </lineage>
</organism>
<evidence type="ECO:0000313" key="5">
    <source>
        <dbReference type="EMBL" id="QPC82949.1"/>
    </source>
</evidence>
<dbReference type="AlphaFoldDB" id="A0A7S8IEY6"/>
<dbReference type="InterPro" id="IPR050214">
    <property type="entry name" value="Cys_Synth/Cystath_Beta-Synth"/>
</dbReference>
<keyword evidence="3" id="KW-0663">Pyridoxal phosphate</keyword>
<reference evidence="5 6" key="1">
    <citation type="submission" date="2020-02" db="EMBL/GenBank/DDBJ databases">
        <authorList>
            <person name="Zheng R.K."/>
            <person name="Sun C.M."/>
        </authorList>
    </citation>
    <scope>NUCLEOTIDE SEQUENCE [LARGE SCALE GENOMIC DNA]</scope>
    <source>
        <strain evidence="6">rifampicinis</strain>
    </source>
</reference>
<accession>A0A7S8IEY6</accession>
<dbReference type="InterPro" id="IPR001926">
    <property type="entry name" value="TrpB-like_PALP"/>
</dbReference>
<name>A0A7S8IEY6_9CHLR</name>
<evidence type="ECO:0000256" key="3">
    <source>
        <dbReference type="ARBA" id="ARBA00022898"/>
    </source>
</evidence>
<dbReference type="InterPro" id="IPR001216">
    <property type="entry name" value="P-phosphate_BS"/>
</dbReference>
<dbReference type="InterPro" id="IPR036052">
    <property type="entry name" value="TrpB-like_PALP_sf"/>
</dbReference>
<feature type="domain" description="Tryptophan synthase beta chain-like PALP" evidence="4">
    <location>
        <begin position="26"/>
        <end position="311"/>
    </location>
</feature>
<dbReference type="Pfam" id="PF00291">
    <property type="entry name" value="PALP"/>
    <property type="match status" value="1"/>
</dbReference>
<dbReference type="Proteomes" id="UP000594468">
    <property type="component" value="Chromosome"/>
</dbReference>
<dbReference type="SUPFAM" id="SSF53686">
    <property type="entry name" value="Tryptophan synthase beta subunit-like PLP-dependent enzymes"/>
    <property type="match status" value="1"/>
</dbReference>
<dbReference type="EMBL" id="CP062983">
    <property type="protein sequence ID" value="QPC82949.1"/>
    <property type="molecule type" value="Genomic_DNA"/>
</dbReference>
<dbReference type="KEGG" id="pmet:G4Y79_00825"/>
<comment type="cofactor">
    <cofactor evidence="1">
        <name>pyridoxal 5'-phosphate</name>
        <dbReference type="ChEBI" id="CHEBI:597326"/>
    </cofactor>
</comment>
<comment type="similarity">
    <text evidence="2">Belongs to the cysteine synthase/cystathionine beta-synthase family.</text>
</comment>
<evidence type="ECO:0000259" key="4">
    <source>
        <dbReference type="Pfam" id="PF00291"/>
    </source>
</evidence>
<dbReference type="GO" id="GO:0016765">
    <property type="term" value="F:transferase activity, transferring alkyl or aryl (other than methyl) groups"/>
    <property type="evidence" value="ECO:0007669"/>
    <property type="project" value="UniProtKB-ARBA"/>
</dbReference>
<sequence>MSALRHIRSELNGPGLAQELSARTIEAQIGHTPLLAFKNITAHLPEDVMIFAKAEWANPGGSVKDRAAYEIVLQAEQDGKLGPGVTLMDSTSGNTGIAYAMLGAARGFKVKLFMPANASPERIAILKAYGVEIELTDPLEGSDGAIRAVRELAEREPEKYFYANQYNNPANWQAHYKTTGVEIWEQTGHRITHFVAGLGTTGTLMGTGRRLRDYNPNIEIISAQPDSAFNGIEGWKHIETAIKPGIYDEAFADRNLAISTEATYEMARRLAREEGYLVGISAAAAMVAALQVANELAEAHKPGVVVTLFPDNAYKYLSESFWQEQA</sequence>
<gene>
    <name evidence="5" type="ORF">G4Y79_00825</name>
</gene>
<evidence type="ECO:0000256" key="1">
    <source>
        <dbReference type="ARBA" id="ARBA00001933"/>
    </source>
</evidence>
<dbReference type="RefSeq" id="WP_195171018.1">
    <property type="nucleotide sequence ID" value="NZ_CP062983.1"/>
</dbReference>
<dbReference type="GO" id="GO:0006535">
    <property type="term" value="P:cysteine biosynthetic process from serine"/>
    <property type="evidence" value="ECO:0007669"/>
    <property type="project" value="InterPro"/>
</dbReference>
<keyword evidence="6" id="KW-1185">Reference proteome</keyword>
<evidence type="ECO:0000313" key="6">
    <source>
        <dbReference type="Proteomes" id="UP000594468"/>
    </source>
</evidence>
<dbReference type="Gene3D" id="3.40.50.1100">
    <property type="match status" value="2"/>
</dbReference>
<dbReference type="PANTHER" id="PTHR10314">
    <property type="entry name" value="CYSTATHIONINE BETA-SYNTHASE"/>
    <property type="match status" value="1"/>
</dbReference>
<protein>
    <submittedName>
        <fullName evidence="5">Cysteine synthase family protein</fullName>
    </submittedName>
</protein>
<dbReference type="CDD" id="cd01561">
    <property type="entry name" value="CBS_like"/>
    <property type="match status" value="1"/>
</dbReference>
<dbReference type="PROSITE" id="PS00901">
    <property type="entry name" value="CYS_SYNTHASE"/>
    <property type="match status" value="1"/>
</dbReference>